<evidence type="ECO:0000259" key="8">
    <source>
        <dbReference type="PROSITE" id="PS51160"/>
    </source>
</evidence>
<comment type="caution">
    <text evidence="9">The sequence shown here is derived from an EMBL/GenBank/DDBJ whole genome shotgun (WGS) entry which is preliminary data.</text>
</comment>
<dbReference type="Pfam" id="PF00708">
    <property type="entry name" value="Acylphosphatase"/>
    <property type="match status" value="1"/>
</dbReference>
<dbReference type="InterPro" id="IPR017968">
    <property type="entry name" value="Acylphosphatase_CS"/>
</dbReference>
<feature type="domain" description="Acylphosphatase-like" evidence="8">
    <location>
        <begin position="5"/>
        <end position="90"/>
    </location>
</feature>
<dbReference type="EMBL" id="JAMFLX010000015">
    <property type="protein sequence ID" value="MCL6270680.1"/>
    <property type="molecule type" value="Genomic_DNA"/>
</dbReference>
<proteinExistence type="inferred from homology"/>
<dbReference type="SUPFAM" id="SSF54975">
    <property type="entry name" value="Acylphosphatase/BLUF domain-like"/>
    <property type="match status" value="1"/>
</dbReference>
<feature type="active site" evidence="5">
    <location>
        <position position="20"/>
    </location>
</feature>
<dbReference type="NCBIfam" id="NF011000">
    <property type="entry name" value="PRK14426.1"/>
    <property type="match status" value="1"/>
</dbReference>
<accession>A0ABT0PH23</accession>
<comment type="catalytic activity">
    <reaction evidence="4 5 6">
        <text>an acyl phosphate + H2O = a carboxylate + phosphate + H(+)</text>
        <dbReference type="Rhea" id="RHEA:14965"/>
        <dbReference type="ChEBI" id="CHEBI:15377"/>
        <dbReference type="ChEBI" id="CHEBI:15378"/>
        <dbReference type="ChEBI" id="CHEBI:29067"/>
        <dbReference type="ChEBI" id="CHEBI:43474"/>
        <dbReference type="ChEBI" id="CHEBI:59918"/>
        <dbReference type="EC" id="3.6.1.7"/>
    </reaction>
</comment>
<evidence type="ECO:0000256" key="7">
    <source>
        <dbReference type="RuleBase" id="RU004168"/>
    </source>
</evidence>
<keyword evidence="5 6" id="KW-0378">Hydrolase</keyword>
<reference evidence="9 10" key="1">
    <citation type="submission" date="2022-05" db="EMBL/GenBank/DDBJ databases">
        <authorList>
            <person name="Park J.-S."/>
        </authorList>
    </citation>
    <scope>NUCLEOTIDE SEQUENCE [LARGE SCALE GENOMIC DNA]</scope>
    <source>
        <strain evidence="9 10">2012CJ34-2</strain>
    </source>
</reference>
<dbReference type="PROSITE" id="PS00150">
    <property type="entry name" value="ACYLPHOSPHATASE_1"/>
    <property type="match status" value="1"/>
</dbReference>
<organism evidence="9 10">
    <name type="scientific">Parendozoicomonas callyspongiae</name>
    <dbReference type="NCBI Taxonomy" id="2942213"/>
    <lineage>
        <taxon>Bacteria</taxon>
        <taxon>Pseudomonadati</taxon>
        <taxon>Pseudomonadota</taxon>
        <taxon>Gammaproteobacteria</taxon>
        <taxon>Oceanospirillales</taxon>
        <taxon>Endozoicomonadaceae</taxon>
        <taxon>Parendozoicomonas</taxon>
    </lineage>
</organism>
<evidence type="ECO:0000256" key="1">
    <source>
        <dbReference type="ARBA" id="ARBA00005614"/>
    </source>
</evidence>
<evidence type="ECO:0000256" key="4">
    <source>
        <dbReference type="ARBA" id="ARBA00047645"/>
    </source>
</evidence>
<dbReference type="PANTHER" id="PTHR47268">
    <property type="entry name" value="ACYLPHOSPHATASE"/>
    <property type="match status" value="1"/>
</dbReference>
<dbReference type="InterPro" id="IPR001792">
    <property type="entry name" value="Acylphosphatase-like_dom"/>
</dbReference>
<dbReference type="InterPro" id="IPR036046">
    <property type="entry name" value="Acylphosphatase-like_dom_sf"/>
</dbReference>
<evidence type="ECO:0000313" key="10">
    <source>
        <dbReference type="Proteomes" id="UP001203338"/>
    </source>
</evidence>
<protein>
    <recommendedName>
        <fullName evidence="3 5">Acylphosphatase</fullName>
        <ecNumber evidence="2 5">3.6.1.7</ecNumber>
    </recommendedName>
</protein>
<feature type="active site" evidence="5">
    <location>
        <position position="38"/>
    </location>
</feature>
<evidence type="ECO:0000256" key="6">
    <source>
        <dbReference type="RuleBase" id="RU000553"/>
    </source>
</evidence>
<dbReference type="PANTHER" id="PTHR47268:SF4">
    <property type="entry name" value="ACYLPHOSPHATASE"/>
    <property type="match status" value="1"/>
</dbReference>
<dbReference type="Proteomes" id="UP001203338">
    <property type="component" value="Unassembled WGS sequence"/>
</dbReference>
<dbReference type="EC" id="3.6.1.7" evidence="2 5"/>
<dbReference type="RefSeq" id="WP_249699942.1">
    <property type="nucleotide sequence ID" value="NZ_JAMFLX010000015.1"/>
</dbReference>
<dbReference type="InterPro" id="IPR020456">
    <property type="entry name" value="Acylphosphatase"/>
</dbReference>
<dbReference type="PROSITE" id="PS00151">
    <property type="entry name" value="ACYLPHOSPHATASE_2"/>
    <property type="match status" value="1"/>
</dbReference>
<sequence>MSKVCRKALVEGRVQGVWFRASTMERAEQLGVTGWAQNRPDGRVEVMMCGEVTAVELLCEWLHEGPPMAVVNKVQVEECGMQSINGFTTG</sequence>
<evidence type="ECO:0000256" key="2">
    <source>
        <dbReference type="ARBA" id="ARBA00012150"/>
    </source>
</evidence>
<comment type="similarity">
    <text evidence="1 7">Belongs to the acylphosphatase family.</text>
</comment>
<evidence type="ECO:0000313" key="9">
    <source>
        <dbReference type="EMBL" id="MCL6270680.1"/>
    </source>
</evidence>
<name>A0ABT0PH23_9GAMM</name>
<dbReference type="Gene3D" id="3.30.70.100">
    <property type="match status" value="1"/>
</dbReference>
<gene>
    <name evidence="9" type="ORF">M3P05_12160</name>
</gene>
<dbReference type="NCBIfam" id="NF011022">
    <property type="entry name" value="PRK14451.1"/>
    <property type="match status" value="1"/>
</dbReference>
<dbReference type="PROSITE" id="PS51160">
    <property type="entry name" value="ACYLPHOSPHATASE_3"/>
    <property type="match status" value="1"/>
</dbReference>
<keyword evidence="10" id="KW-1185">Reference proteome</keyword>
<evidence type="ECO:0000256" key="5">
    <source>
        <dbReference type="PROSITE-ProRule" id="PRU00520"/>
    </source>
</evidence>
<evidence type="ECO:0000256" key="3">
    <source>
        <dbReference type="ARBA" id="ARBA00015991"/>
    </source>
</evidence>